<proteinExistence type="predicted"/>
<accession>A0A0F7HKL3</accession>
<sequence>MSAYPLTTEQISEREKEARELVKRKARFSSIAAALPIPFLDIGTDMKLMNDITGEIEEVFELDHKQVSDTSDDMKNRAAVMATSMGSEFVGRQTTKFLVKRIVKGSGRRMFKFVPIIGQAVGAVVSYMMMKKLGNDHVEKCAAAARQQTLA</sequence>
<evidence type="ECO:0000313" key="3">
    <source>
        <dbReference type="Proteomes" id="UP000034029"/>
    </source>
</evidence>
<dbReference type="KEGG" id="shv:AAT16_05085"/>
<dbReference type="AlphaFoldDB" id="A0A0F7HKL3"/>
<evidence type="ECO:0000313" key="2">
    <source>
        <dbReference type="EMBL" id="SFK53743.1"/>
    </source>
</evidence>
<dbReference type="RefSeq" id="WP_046789832.1">
    <property type="nucleotide sequence ID" value="NZ_CP011366.1"/>
</dbReference>
<keyword evidence="3" id="KW-1185">Reference proteome</keyword>
<organism evidence="2 4">
    <name type="scientific">Salinicoccus halodurans</name>
    <dbReference type="NCBI Taxonomy" id="407035"/>
    <lineage>
        <taxon>Bacteria</taxon>
        <taxon>Bacillati</taxon>
        <taxon>Bacillota</taxon>
        <taxon>Bacilli</taxon>
        <taxon>Bacillales</taxon>
        <taxon>Staphylococcaceae</taxon>
        <taxon>Salinicoccus</taxon>
    </lineage>
</organism>
<gene>
    <name evidence="1" type="ORF">AAT16_05085</name>
    <name evidence="2" type="ORF">SAMN05216235_0255</name>
</gene>
<dbReference type="Proteomes" id="UP000183090">
    <property type="component" value="Unassembled WGS sequence"/>
</dbReference>
<protein>
    <recommendedName>
        <fullName evidence="5">DUF697 domain-containing protein</fullName>
    </recommendedName>
</protein>
<dbReference type="EMBL" id="CP011366">
    <property type="protein sequence ID" value="AKG73642.1"/>
    <property type="molecule type" value="Genomic_DNA"/>
</dbReference>
<evidence type="ECO:0008006" key="5">
    <source>
        <dbReference type="Google" id="ProtNLM"/>
    </source>
</evidence>
<reference evidence="1 3" key="1">
    <citation type="journal article" date="2015" name="Int. J. Syst. Evol. Microbiol.">
        <title>Complete genome sequence of Salinicoccus halodurans H3B36, isolated from the Qaidam Basin in China.</title>
        <authorList>
            <person name="Jiang K."/>
            <person name="Xue Y."/>
            <person name="Ma Y."/>
        </authorList>
    </citation>
    <scope>NUCLEOTIDE SEQUENCE [LARGE SCALE GENOMIC DNA]</scope>
    <source>
        <strain evidence="1 3">H3B36</strain>
    </source>
</reference>
<evidence type="ECO:0000313" key="4">
    <source>
        <dbReference type="Proteomes" id="UP000183090"/>
    </source>
</evidence>
<dbReference type="OrthoDB" id="2417990at2"/>
<dbReference type="EMBL" id="FOTB01000001">
    <property type="protein sequence ID" value="SFK53743.1"/>
    <property type="molecule type" value="Genomic_DNA"/>
</dbReference>
<name>A0A0F7HKL3_9STAP</name>
<dbReference type="Proteomes" id="UP000034029">
    <property type="component" value="Chromosome"/>
</dbReference>
<reference evidence="3" key="2">
    <citation type="submission" date="2015-04" db="EMBL/GenBank/DDBJ databases">
        <title>Complete genome sequence of Salinicoccus halodurans strain H3B36, isolated from the Qaidam basin of China.</title>
        <authorList>
            <person name="Ma Y."/>
            <person name="Jiang K."/>
            <person name="Xue Y."/>
        </authorList>
    </citation>
    <scope>NUCLEOTIDE SEQUENCE [LARGE SCALE GENOMIC DNA]</scope>
    <source>
        <strain evidence="3">H3B36</strain>
    </source>
</reference>
<evidence type="ECO:0000313" key="1">
    <source>
        <dbReference type="EMBL" id="AKG73642.1"/>
    </source>
</evidence>
<reference evidence="2 4" key="3">
    <citation type="submission" date="2016-10" db="EMBL/GenBank/DDBJ databases">
        <authorList>
            <person name="Varghese N."/>
            <person name="Submissions S."/>
        </authorList>
    </citation>
    <scope>NUCLEOTIDE SEQUENCE [LARGE SCALE GENOMIC DNA]</scope>
    <source>
        <strain evidence="2 4">CGMCC 1.6501</strain>
    </source>
</reference>